<dbReference type="OrthoDB" id="501735at2"/>
<dbReference type="RefSeq" id="WP_160684010.1">
    <property type="nucleotide sequence ID" value="NZ_WTYW01000003.1"/>
</dbReference>
<dbReference type="AlphaFoldDB" id="A0A844ZLW0"/>
<dbReference type="InterPro" id="IPR012334">
    <property type="entry name" value="Pectin_lyas_fold"/>
</dbReference>
<dbReference type="EMBL" id="WTYW01000003">
    <property type="protein sequence ID" value="MXO86659.1"/>
    <property type="molecule type" value="Genomic_DNA"/>
</dbReference>
<dbReference type="Proteomes" id="UP000433104">
    <property type="component" value="Unassembled WGS sequence"/>
</dbReference>
<dbReference type="InterPro" id="IPR011050">
    <property type="entry name" value="Pectin_lyase_fold/virulence"/>
</dbReference>
<dbReference type="Gene3D" id="2.160.20.10">
    <property type="entry name" value="Single-stranded right-handed beta-helix, Pectin lyase-like"/>
    <property type="match status" value="1"/>
</dbReference>
<organism evidence="1 2">
    <name type="scientific">Parapontixanthobacter aurantiacus</name>
    <dbReference type="NCBI Taxonomy" id="1463599"/>
    <lineage>
        <taxon>Bacteria</taxon>
        <taxon>Pseudomonadati</taxon>
        <taxon>Pseudomonadota</taxon>
        <taxon>Alphaproteobacteria</taxon>
        <taxon>Sphingomonadales</taxon>
        <taxon>Erythrobacteraceae</taxon>
        <taxon>Parapontixanthobacter</taxon>
    </lineage>
</organism>
<evidence type="ECO:0000313" key="1">
    <source>
        <dbReference type="EMBL" id="MXO86659.1"/>
    </source>
</evidence>
<comment type="caution">
    <text evidence="1">The sequence shown here is derived from an EMBL/GenBank/DDBJ whole genome shotgun (WGS) entry which is preliminary data.</text>
</comment>
<accession>A0A844ZLW0</accession>
<sequence length="651" mass="70176">MSALALPALGLAQRAVTAIPALYADLARRAPDASITTLDSTGHSVAGRGAARYIADALCTEELLAAHPRFVFRTANGRIFRLLPEIGGLSVEQGGATGDGVTDDQPAIQATIAYAEAVEAGEVRFESKRYAVHCPVRTSPVSRTHAADGHPLVVSRSLALRGVAAQRSVLDFKGVDGADPETAWQSVPTSDGDPTLAVWRGGGLFVAGDVGYPAPAERKVARLELSRLVFQGNRRHTGQYAFPADPATGDGWDVTDRAVWVQDCYVGEIIARDFDCIGWKGEMFYLAGELDAVERVELDRCRFVTGNASGFNPGVNAAVLARDCEFGDCFQAQEDTGKLSARYVGCVWRDCDHIGLGSGPTSVARYNYLYPTRDESGAMPLTVLDNCEFRNINQVILRSWLHGRVRSVDTGIAVDANQSMDVFDIDLEVDAWLDQGNILTAFTLIGLDSLTQAVPGAPEGTFRQPPAHIRARVRHFRTALAAREGRQWRAPYWSGYVGKACRLEVEGDFASQTTPNGGQAPLSMPYVVLQPGEPTTAYTSHAYFIADPIAANGEIVPSGPVIAVAAASDATFEMSLARWPVAGPDYGYYEGQKLRLVKNDGQGVIRFLKGAAPANFAVNATRDLVAAHDWIEFVYNAGIRRWEEAGFFSAA</sequence>
<gene>
    <name evidence="1" type="ORF">GRI38_11550</name>
</gene>
<evidence type="ECO:0008006" key="3">
    <source>
        <dbReference type="Google" id="ProtNLM"/>
    </source>
</evidence>
<protein>
    <recommendedName>
        <fullName evidence="3">Pectate lyase superfamily protein</fullName>
    </recommendedName>
</protein>
<evidence type="ECO:0000313" key="2">
    <source>
        <dbReference type="Proteomes" id="UP000433104"/>
    </source>
</evidence>
<reference evidence="1 2" key="1">
    <citation type="submission" date="2019-12" db="EMBL/GenBank/DDBJ databases">
        <title>Genomic-based taxomic classification of the family Erythrobacteraceae.</title>
        <authorList>
            <person name="Xu L."/>
        </authorList>
    </citation>
    <scope>NUCLEOTIDE SEQUENCE [LARGE SCALE GENOMIC DNA]</scope>
    <source>
        <strain evidence="1 2">MCCC 1A09962</strain>
    </source>
</reference>
<dbReference type="SUPFAM" id="SSF51126">
    <property type="entry name" value="Pectin lyase-like"/>
    <property type="match status" value="1"/>
</dbReference>
<proteinExistence type="predicted"/>
<name>A0A844ZLW0_9SPHN</name>
<keyword evidence="2" id="KW-1185">Reference proteome</keyword>